<dbReference type="InterPro" id="IPR019775">
    <property type="entry name" value="WD40_repeat_CS"/>
</dbReference>
<dbReference type="InterPro" id="IPR015943">
    <property type="entry name" value="WD40/YVTN_repeat-like_dom_sf"/>
</dbReference>
<dbReference type="PROSITE" id="PS50178">
    <property type="entry name" value="ZF_FYVE"/>
    <property type="match status" value="1"/>
</dbReference>
<feature type="repeat" description="WD" evidence="9">
    <location>
        <begin position="202"/>
        <end position="235"/>
    </location>
</feature>
<dbReference type="InterPro" id="IPR000306">
    <property type="entry name" value="Znf_FYVE"/>
</dbReference>
<dbReference type="PROSITE" id="PS00678">
    <property type="entry name" value="WD_REPEATS_1"/>
    <property type="match status" value="3"/>
</dbReference>
<evidence type="ECO:0000256" key="2">
    <source>
        <dbReference type="ARBA" id="ARBA00022574"/>
    </source>
</evidence>
<dbReference type="Pfam" id="PF00400">
    <property type="entry name" value="WD40"/>
    <property type="match status" value="3"/>
</dbReference>
<sequence length="464" mass="51898">MAAEIKPATGTNDKFNSTKKPILLSKLEGCNDDVNAAIIIPGEDGVISICDDRTVRVWLKRDSGQYWPSICHYMPAGATALYYCVETRHLFVGIEVGGISEFVLAPDFNRMTHVRTYPAHQARVTDVLFALNCEWVLSVGRDKMFQFHCSETGRRLGDYVSEAWCTAVQFDAQSKHAFVGDYSGLVSMLKLDNSGVQPVTNLKGHSGSIRSLAWDSDKQLLFSGSFDQSVIVWDIGGQQGTAYELQGHQNKVSALCFAGLHQLLISGGEDSVVVFWDMSLPRKEVSLNTLSLSSGTCVCPGRRKEVSLNTLCHLLGHVSAQEGGEFKHSVIFWDMSLPRKETPEWQESDCCQRCGRPFFWNLRAMMDQRQLGLRQHHCRFCGRAVCDRCSTGRASIPVMGFEFDVRVCDPCLVELKDMDHTPMAVFHDAKHSVVFMSLDEARQRLLTVGQDRLIKVWDISALLE</sequence>
<dbReference type="SMART" id="SM00064">
    <property type="entry name" value="FYVE"/>
    <property type="match status" value="1"/>
</dbReference>
<dbReference type="InterPro" id="IPR001680">
    <property type="entry name" value="WD40_rpt"/>
</dbReference>
<dbReference type="SUPFAM" id="SSF57903">
    <property type="entry name" value="FYVE/PHD zinc finger"/>
    <property type="match status" value="1"/>
</dbReference>
<evidence type="ECO:0000256" key="5">
    <source>
        <dbReference type="ARBA" id="ARBA00022753"/>
    </source>
</evidence>
<keyword evidence="5" id="KW-0967">Endosome</keyword>
<protein>
    <recommendedName>
        <fullName evidence="10">FYVE-type domain-containing protein</fullName>
    </recommendedName>
</protein>
<dbReference type="Gene3D" id="2.130.10.10">
    <property type="entry name" value="YVTN repeat-like/Quinoprotein amine dehydrogenase"/>
    <property type="match status" value="2"/>
</dbReference>
<accession>A0A7R9EJ60</accession>
<reference evidence="11" key="1">
    <citation type="submission" date="2020-11" db="EMBL/GenBank/DDBJ databases">
        <authorList>
            <person name="Tran Van P."/>
        </authorList>
    </citation>
    <scope>NUCLEOTIDE SEQUENCE</scope>
</reference>
<evidence type="ECO:0000256" key="6">
    <source>
        <dbReference type="ARBA" id="ARBA00022771"/>
    </source>
</evidence>
<dbReference type="Gene3D" id="3.30.40.10">
    <property type="entry name" value="Zinc/RING finger domain, C3HC4 (zinc finger)"/>
    <property type="match status" value="1"/>
</dbReference>
<keyword evidence="7" id="KW-0862">Zinc</keyword>
<dbReference type="InterPro" id="IPR017455">
    <property type="entry name" value="Znf_FYVE-rel"/>
</dbReference>
<proteinExistence type="predicted"/>
<evidence type="ECO:0000256" key="3">
    <source>
        <dbReference type="ARBA" id="ARBA00022723"/>
    </source>
</evidence>
<feature type="repeat" description="WD" evidence="9">
    <location>
        <begin position="245"/>
        <end position="279"/>
    </location>
</feature>
<evidence type="ECO:0000259" key="10">
    <source>
        <dbReference type="PROSITE" id="PS50178"/>
    </source>
</evidence>
<dbReference type="SMART" id="SM00320">
    <property type="entry name" value="WD40"/>
    <property type="match status" value="6"/>
</dbReference>
<evidence type="ECO:0000256" key="4">
    <source>
        <dbReference type="ARBA" id="ARBA00022737"/>
    </source>
</evidence>
<dbReference type="InterPro" id="IPR042234">
    <property type="entry name" value="WDFY1/WDFY2"/>
</dbReference>
<evidence type="ECO:0000256" key="8">
    <source>
        <dbReference type="PROSITE-ProRule" id="PRU00091"/>
    </source>
</evidence>
<dbReference type="GO" id="GO:0008270">
    <property type="term" value="F:zinc ion binding"/>
    <property type="evidence" value="ECO:0007669"/>
    <property type="project" value="UniProtKB-KW"/>
</dbReference>
<organism evidence="11">
    <name type="scientific">Timema monikensis</name>
    <dbReference type="NCBI Taxonomy" id="170555"/>
    <lineage>
        <taxon>Eukaryota</taxon>
        <taxon>Metazoa</taxon>
        <taxon>Ecdysozoa</taxon>
        <taxon>Arthropoda</taxon>
        <taxon>Hexapoda</taxon>
        <taxon>Insecta</taxon>
        <taxon>Pterygota</taxon>
        <taxon>Neoptera</taxon>
        <taxon>Polyneoptera</taxon>
        <taxon>Phasmatodea</taxon>
        <taxon>Timematodea</taxon>
        <taxon>Timematoidea</taxon>
        <taxon>Timematidae</taxon>
        <taxon>Timema</taxon>
    </lineage>
</organism>
<dbReference type="InterPro" id="IPR013083">
    <property type="entry name" value="Znf_RING/FYVE/PHD"/>
</dbReference>
<dbReference type="PANTHER" id="PTHR46189">
    <property type="entry name" value="LD41958P"/>
    <property type="match status" value="1"/>
</dbReference>
<gene>
    <name evidence="11" type="ORF">TMSB3V08_LOCUS10324</name>
</gene>
<dbReference type="PRINTS" id="PR00320">
    <property type="entry name" value="GPROTEINBRPT"/>
</dbReference>
<dbReference type="AlphaFoldDB" id="A0A7R9EJ60"/>
<dbReference type="InterPro" id="IPR036322">
    <property type="entry name" value="WD40_repeat_dom_sf"/>
</dbReference>
<evidence type="ECO:0000256" key="7">
    <source>
        <dbReference type="ARBA" id="ARBA00022833"/>
    </source>
</evidence>
<feature type="domain" description="FYVE-type" evidence="10">
    <location>
        <begin position="345"/>
        <end position="416"/>
    </location>
</feature>
<name>A0A7R9EJ60_9NEOP</name>
<dbReference type="CDD" id="cd15718">
    <property type="entry name" value="FYVE_WDFY1_like"/>
    <property type="match status" value="1"/>
</dbReference>
<evidence type="ECO:0000256" key="1">
    <source>
        <dbReference type="ARBA" id="ARBA00004412"/>
    </source>
</evidence>
<evidence type="ECO:0000313" key="11">
    <source>
        <dbReference type="EMBL" id="CAD7433654.1"/>
    </source>
</evidence>
<dbReference type="GO" id="GO:0005769">
    <property type="term" value="C:early endosome"/>
    <property type="evidence" value="ECO:0007669"/>
    <property type="project" value="UniProtKB-SubCell"/>
</dbReference>
<dbReference type="PROSITE" id="PS50294">
    <property type="entry name" value="WD_REPEATS_REGION"/>
    <property type="match status" value="3"/>
</dbReference>
<keyword evidence="6 8" id="KW-0863">Zinc-finger</keyword>
<keyword evidence="3" id="KW-0479">Metal-binding</keyword>
<evidence type="ECO:0000256" key="9">
    <source>
        <dbReference type="PROSITE-ProRule" id="PRU00221"/>
    </source>
</evidence>
<dbReference type="InterPro" id="IPR020472">
    <property type="entry name" value="WD40_PAC1"/>
</dbReference>
<keyword evidence="4" id="KW-0677">Repeat</keyword>
<dbReference type="SUPFAM" id="SSF50978">
    <property type="entry name" value="WD40 repeat-like"/>
    <property type="match status" value="1"/>
</dbReference>
<dbReference type="InterPro" id="IPR011011">
    <property type="entry name" value="Znf_FYVE_PHD"/>
</dbReference>
<dbReference type="FunFam" id="3.30.40.10:FF:000105">
    <property type="entry name" value="WD repeat and FYVE domain-containing protein 2"/>
    <property type="match status" value="1"/>
</dbReference>
<dbReference type="Pfam" id="PF01363">
    <property type="entry name" value="FYVE"/>
    <property type="match status" value="1"/>
</dbReference>
<dbReference type="PANTHER" id="PTHR46189:SF1">
    <property type="entry name" value="LD41958P"/>
    <property type="match status" value="1"/>
</dbReference>
<keyword evidence="2 9" id="KW-0853">WD repeat</keyword>
<feature type="repeat" description="WD" evidence="9">
    <location>
        <begin position="426"/>
        <end position="464"/>
    </location>
</feature>
<comment type="subcellular location">
    <subcellularLocation>
        <location evidence="1">Early endosome</location>
    </subcellularLocation>
</comment>
<dbReference type="PROSITE" id="PS50082">
    <property type="entry name" value="WD_REPEATS_2"/>
    <property type="match status" value="3"/>
</dbReference>
<dbReference type="EMBL" id="OB796650">
    <property type="protein sequence ID" value="CAD7433654.1"/>
    <property type="molecule type" value="Genomic_DNA"/>
</dbReference>